<dbReference type="InterPro" id="IPR029058">
    <property type="entry name" value="AB_hydrolase_fold"/>
</dbReference>
<dbReference type="PANTHER" id="PTHR48098:SF1">
    <property type="entry name" value="DIACYLGLYCEROL ACYLTRANSFERASE_MYCOLYLTRANSFERASE AG85A"/>
    <property type="match status" value="1"/>
</dbReference>
<dbReference type="Gene3D" id="3.40.50.1820">
    <property type="entry name" value="alpha/beta hydrolase"/>
    <property type="match status" value="1"/>
</dbReference>
<organism evidence="1 2">
    <name type="scientific">Saccharophagus degradans (strain 2-40 / ATCC 43961 / DSM 17024)</name>
    <dbReference type="NCBI Taxonomy" id="203122"/>
    <lineage>
        <taxon>Bacteria</taxon>
        <taxon>Pseudomonadati</taxon>
        <taxon>Pseudomonadota</taxon>
        <taxon>Gammaproteobacteria</taxon>
        <taxon>Cellvibrionales</taxon>
        <taxon>Cellvibrionaceae</taxon>
        <taxon>Saccharophagus</taxon>
    </lineage>
</organism>
<dbReference type="STRING" id="203122.Sde_2890"/>
<dbReference type="GO" id="GO:0016747">
    <property type="term" value="F:acyltransferase activity, transferring groups other than amino-acyl groups"/>
    <property type="evidence" value="ECO:0007669"/>
    <property type="project" value="TreeGrafter"/>
</dbReference>
<dbReference type="RefSeq" id="WP_011469363.1">
    <property type="nucleotide sequence ID" value="NC_007912.1"/>
</dbReference>
<evidence type="ECO:0000313" key="2">
    <source>
        <dbReference type="Proteomes" id="UP000001947"/>
    </source>
</evidence>
<dbReference type="HOGENOM" id="CLU_037618_1_2_6"/>
<dbReference type="Proteomes" id="UP000001947">
    <property type="component" value="Chromosome"/>
</dbReference>
<sequence length="274" mass="30648">MAYQQIEKSNPAFTQQDLCLLTIHASSLQGRANVSVYNAYSQAKNLPIVILLHGVYGNNWVWMNLGGAHMVYESLRQATPSLTEMVLVMPSDGNYFAGSAYLPLQDKGNYEAWIIDDMLDATIATIDCVSNQSNIYIAGLSMGGYGALRLGAKYPSKFAGIAAHSAITQLEQMSEFVKEPLSHYLCQEKAEASILHWAQINRANLPPIRFDCGTNDSLLAGNRLLSKQFEQLNISHIYEECEGQHSWDYWNTQLAHTLQFFNRIETGKNELSNQ</sequence>
<dbReference type="AlphaFoldDB" id="Q21GN2"/>
<keyword evidence="2" id="KW-1185">Reference proteome</keyword>
<dbReference type="SUPFAM" id="SSF53474">
    <property type="entry name" value="alpha/beta-Hydrolases"/>
    <property type="match status" value="1"/>
</dbReference>
<dbReference type="EMBL" id="CP000282">
    <property type="protein sequence ID" value="ABD82147.1"/>
    <property type="molecule type" value="Genomic_DNA"/>
</dbReference>
<protein>
    <submittedName>
        <fullName evidence="1">Esterase-like protein</fullName>
    </submittedName>
</protein>
<dbReference type="Pfam" id="PF00756">
    <property type="entry name" value="Esterase"/>
    <property type="match status" value="1"/>
</dbReference>
<dbReference type="ESTHER" id="sacd2-q21gn2">
    <property type="family name" value="A85-Est-Putative"/>
</dbReference>
<dbReference type="GeneID" id="98614535"/>
<gene>
    <name evidence="1" type="primary">ces1A</name>
    <name evidence="1" type="ordered locus">Sde_2890</name>
</gene>
<dbReference type="InterPro" id="IPR050583">
    <property type="entry name" value="Mycobacterial_A85_antigen"/>
</dbReference>
<dbReference type="KEGG" id="sde:Sde_2890"/>
<proteinExistence type="predicted"/>
<dbReference type="OrthoDB" id="9803578at2"/>
<reference evidence="1 2" key="1">
    <citation type="journal article" date="2008" name="PLoS Genet.">
        <title>Complete genome sequence of the complex carbohydrate-degrading marine bacterium, Saccharophagus degradans strain 2-40 T.</title>
        <authorList>
            <person name="Weiner R.M."/>
            <person name="Taylor L.E.II."/>
            <person name="Henrissat B."/>
            <person name="Hauser L."/>
            <person name="Land M."/>
            <person name="Coutinho P.M."/>
            <person name="Rancurel C."/>
            <person name="Saunders E.H."/>
            <person name="Longmire A.G."/>
            <person name="Zhang H."/>
            <person name="Bayer E.A."/>
            <person name="Gilbert H.J."/>
            <person name="Larimer F."/>
            <person name="Zhulin I.B."/>
            <person name="Ekborg N.A."/>
            <person name="Lamed R."/>
            <person name="Richardson P.M."/>
            <person name="Borovok I."/>
            <person name="Hutcheson S."/>
        </authorList>
    </citation>
    <scope>NUCLEOTIDE SEQUENCE [LARGE SCALE GENOMIC DNA]</scope>
    <source>
        <strain evidence="2">2-40 / ATCC 43961 / DSM 17024</strain>
    </source>
</reference>
<dbReference type="InterPro" id="IPR000801">
    <property type="entry name" value="Esterase-like"/>
</dbReference>
<dbReference type="PANTHER" id="PTHR48098">
    <property type="entry name" value="ENTEROCHELIN ESTERASE-RELATED"/>
    <property type="match status" value="1"/>
</dbReference>
<evidence type="ECO:0000313" key="1">
    <source>
        <dbReference type="EMBL" id="ABD82147.1"/>
    </source>
</evidence>
<accession>Q21GN2</accession>
<name>Q21GN2_SACD2</name>
<dbReference type="eggNOG" id="COG0627">
    <property type="taxonomic scope" value="Bacteria"/>
</dbReference>